<organism evidence="4 5">
    <name type="scientific">Rhizophagus irregularis (strain DAOM 197198w)</name>
    <name type="common">Glomus intraradices</name>
    <dbReference type="NCBI Taxonomy" id="1432141"/>
    <lineage>
        <taxon>Eukaryota</taxon>
        <taxon>Fungi</taxon>
        <taxon>Fungi incertae sedis</taxon>
        <taxon>Mucoromycota</taxon>
        <taxon>Glomeromycotina</taxon>
        <taxon>Glomeromycetes</taxon>
        <taxon>Glomerales</taxon>
        <taxon>Glomeraceae</taxon>
        <taxon>Rhizophagus</taxon>
    </lineage>
</organism>
<dbReference type="CDD" id="cd00920">
    <property type="entry name" value="Cupredoxin"/>
    <property type="match status" value="1"/>
</dbReference>
<evidence type="ECO:0000313" key="5">
    <source>
        <dbReference type="Proteomes" id="UP000022910"/>
    </source>
</evidence>
<keyword evidence="2" id="KW-0732">Signal</keyword>
<dbReference type="SMR" id="A0A015JXA8"/>
<evidence type="ECO:0000259" key="3">
    <source>
        <dbReference type="Pfam" id="PF02298"/>
    </source>
</evidence>
<accession>A0A015JXA8</accession>
<feature type="chain" id="PRO_5001475476" description="Phytocyanin domain-containing protein" evidence="2">
    <location>
        <begin position="22"/>
        <end position="211"/>
    </location>
</feature>
<dbReference type="SUPFAM" id="SSF49503">
    <property type="entry name" value="Cupredoxins"/>
    <property type="match status" value="1"/>
</dbReference>
<protein>
    <recommendedName>
        <fullName evidence="3">Phytocyanin domain-containing protein</fullName>
    </recommendedName>
</protein>
<feature type="region of interest" description="Disordered" evidence="1">
    <location>
        <begin position="137"/>
        <end position="178"/>
    </location>
</feature>
<gene>
    <name evidence="4" type="ORF">RirG_258740</name>
</gene>
<name>A0A015JXA8_RHIIW</name>
<dbReference type="Pfam" id="PF02298">
    <property type="entry name" value="Cu_bind_like"/>
    <property type="match status" value="1"/>
</dbReference>
<dbReference type="OrthoDB" id="2331100at2759"/>
<keyword evidence="5" id="KW-1185">Reference proteome</keyword>
<dbReference type="PANTHER" id="PTHR34883:SF15">
    <property type="entry name" value="EXTRACELLULAR SERINE-RICH PROTEIN"/>
    <property type="match status" value="1"/>
</dbReference>
<dbReference type="InterPro" id="IPR052953">
    <property type="entry name" value="Ser-rich/MCO-related"/>
</dbReference>
<evidence type="ECO:0000256" key="1">
    <source>
        <dbReference type="SAM" id="MobiDB-lite"/>
    </source>
</evidence>
<proteinExistence type="predicted"/>
<reference evidence="4 5" key="1">
    <citation type="submission" date="2014-02" db="EMBL/GenBank/DDBJ databases">
        <title>Single nucleus genome sequencing reveals high similarity among nuclei of an endomycorrhizal fungus.</title>
        <authorList>
            <person name="Lin K."/>
            <person name="Geurts R."/>
            <person name="Zhang Z."/>
            <person name="Limpens E."/>
            <person name="Saunders D.G."/>
            <person name="Mu D."/>
            <person name="Pang E."/>
            <person name="Cao H."/>
            <person name="Cha H."/>
            <person name="Lin T."/>
            <person name="Zhou Q."/>
            <person name="Shang Y."/>
            <person name="Li Y."/>
            <person name="Ivanov S."/>
            <person name="Sharma T."/>
            <person name="Velzen R.V."/>
            <person name="Ruijter N.D."/>
            <person name="Aanen D.K."/>
            <person name="Win J."/>
            <person name="Kamoun S."/>
            <person name="Bisseling T."/>
            <person name="Huang S."/>
        </authorList>
    </citation>
    <scope>NUCLEOTIDE SEQUENCE [LARGE SCALE GENOMIC DNA]</scope>
    <source>
        <strain evidence="5">DAOM197198w</strain>
    </source>
</reference>
<evidence type="ECO:0000256" key="2">
    <source>
        <dbReference type="SAM" id="SignalP"/>
    </source>
</evidence>
<dbReference type="STRING" id="1432141.A0A015JXA8"/>
<dbReference type="HOGENOM" id="CLU_1492579_0_0_1"/>
<dbReference type="PANTHER" id="PTHR34883">
    <property type="entry name" value="SERINE-RICH PROTEIN, PUTATIVE-RELATED-RELATED"/>
    <property type="match status" value="1"/>
</dbReference>
<sequence>MMIKHLSVVALIASLFTFANSENWSVKVGDAGKNAFTPATFDANVGDTVTFSFVGGNHDVFQADAFGKCVKSALPDAFTTPINAGNAAAPPTAVWTLAKEGPVYYYCTVADHCGTDQMYATINVLAAGKALTAPGVKAPAEQPKAPPQPAAPADDLPNTTPKSTTSSASSPTAAASAPATPKAASSAVKIDNQISIAVLGGALLSLTSYFL</sequence>
<feature type="signal peptide" evidence="2">
    <location>
        <begin position="1"/>
        <end position="21"/>
    </location>
</feature>
<dbReference type="AlphaFoldDB" id="A0A015JXA8"/>
<dbReference type="GO" id="GO:0009055">
    <property type="term" value="F:electron transfer activity"/>
    <property type="evidence" value="ECO:0007669"/>
    <property type="project" value="InterPro"/>
</dbReference>
<evidence type="ECO:0000313" key="4">
    <source>
        <dbReference type="EMBL" id="EXX51786.1"/>
    </source>
</evidence>
<dbReference type="Gene3D" id="2.60.40.420">
    <property type="entry name" value="Cupredoxins - blue copper proteins"/>
    <property type="match status" value="1"/>
</dbReference>
<dbReference type="InterPro" id="IPR003245">
    <property type="entry name" value="Phytocyanin_dom"/>
</dbReference>
<feature type="domain" description="Phytocyanin" evidence="3">
    <location>
        <begin position="44"/>
        <end position="116"/>
    </location>
</feature>
<dbReference type="EMBL" id="JEMT01029593">
    <property type="protein sequence ID" value="EXX51786.1"/>
    <property type="molecule type" value="Genomic_DNA"/>
</dbReference>
<dbReference type="InterPro" id="IPR008972">
    <property type="entry name" value="Cupredoxin"/>
</dbReference>
<feature type="compositionally biased region" description="Low complexity" evidence="1">
    <location>
        <begin position="159"/>
        <end position="178"/>
    </location>
</feature>
<comment type="caution">
    <text evidence="4">The sequence shown here is derived from an EMBL/GenBank/DDBJ whole genome shotgun (WGS) entry which is preliminary data.</text>
</comment>
<dbReference type="OMA" id="SEDPIWY"/>
<dbReference type="Proteomes" id="UP000022910">
    <property type="component" value="Unassembled WGS sequence"/>
</dbReference>